<feature type="signal peptide" evidence="1">
    <location>
        <begin position="1"/>
        <end position="20"/>
    </location>
</feature>
<evidence type="ECO:0000313" key="4">
    <source>
        <dbReference type="Proteomes" id="UP000284495"/>
    </source>
</evidence>
<gene>
    <name evidence="3" type="ORF">DW027_27240</name>
</gene>
<keyword evidence="3" id="KW-0326">Glycosidase</keyword>
<protein>
    <submittedName>
        <fullName evidence="3">Phosphodiester glycosidase family protein</fullName>
    </submittedName>
</protein>
<dbReference type="GO" id="GO:0016798">
    <property type="term" value="F:hydrolase activity, acting on glycosyl bonds"/>
    <property type="evidence" value="ECO:0007669"/>
    <property type="project" value="UniProtKB-KW"/>
</dbReference>
<name>A0A415K2V8_9BACE</name>
<evidence type="ECO:0000259" key="2">
    <source>
        <dbReference type="Pfam" id="PF09992"/>
    </source>
</evidence>
<evidence type="ECO:0000256" key="1">
    <source>
        <dbReference type="SAM" id="SignalP"/>
    </source>
</evidence>
<sequence>MHYLRTLTCLWSLLAILVLACSSSNEDNIENGTKNDPKTENELYKMLQGSSTVKNIQTWTEKELSEGVTYAKTQVVKASERPATIYLVKMAGDATNAALKTGLDVPTANDQFPYQMRYPSDIAEKFDKTDENVVALIGGDFSRWLDYQLENPHPIDFGTRGPVHHRGQVLQDHFVPEEGWVHQALSFLGVDKNGKVLIGDAADYATMKDNLQECTGGGYRTLRDGKICKGFDIKYNGNYVPLEDNYPFSSVGYRDDGTVIMMIVDGRSTISTGLTYAEAGELMKSMGCTNALMLDGGGSAQMLLKNEKTGKFTLQNKATDGGQRQMRTYWMITVKK</sequence>
<keyword evidence="1" id="KW-0732">Signal</keyword>
<dbReference type="AlphaFoldDB" id="A0A415K2V8"/>
<dbReference type="Pfam" id="PF09992">
    <property type="entry name" value="NAGPA"/>
    <property type="match status" value="1"/>
</dbReference>
<evidence type="ECO:0000313" key="3">
    <source>
        <dbReference type="EMBL" id="RHL30568.1"/>
    </source>
</evidence>
<dbReference type="PROSITE" id="PS51257">
    <property type="entry name" value="PROKAR_LIPOPROTEIN"/>
    <property type="match status" value="1"/>
</dbReference>
<reference evidence="3 4" key="1">
    <citation type="submission" date="2018-08" db="EMBL/GenBank/DDBJ databases">
        <title>A genome reference for cultivated species of the human gut microbiota.</title>
        <authorList>
            <person name="Zou Y."/>
            <person name="Xue W."/>
            <person name="Luo G."/>
        </authorList>
    </citation>
    <scope>NUCLEOTIDE SEQUENCE [LARGE SCALE GENOMIC DNA]</scope>
    <source>
        <strain evidence="3 4">AF38-2</strain>
    </source>
</reference>
<accession>A0A415K2V8</accession>
<comment type="caution">
    <text evidence="3">The sequence shown here is derived from an EMBL/GenBank/DDBJ whole genome shotgun (WGS) entry which is preliminary data.</text>
</comment>
<dbReference type="PANTHER" id="PTHR40446:SF2">
    <property type="entry name" value="N-ACETYLGLUCOSAMINE-1-PHOSPHODIESTER ALPHA-N-ACETYLGLUCOSAMINIDASE"/>
    <property type="match status" value="1"/>
</dbReference>
<proteinExistence type="predicted"/>
<feature type="domain" description="Phosphodiester glycosidase" evidence="2">
    <location>
        <begin position="161"/>
        <end position="332"/>
    </location>
</feature>
<keyword evidence="3" id="KW-0378">Hydrolase</keyword>
<dbReference type="Proteomes" id="UP000284495">
    <property type="component" value="Unassembled WGS sequence"/>
</dbReference>
<dbReference type="EMBL" id="QROO01000069">
    <property type="protein sequence ID" value="RHL30568.1"/>
    <property type="molecule type" value="Genomic_DNA"/>
</dbReference>
<feature type="chain" id="PRO_5019346334" evidence="1">
    <location>
        <begin position="21"/>
        <end position="336"/>
    </location>
</feature>
<dbReference type="RefSeq" id="WP_008026478.1">
    <property type="nucleotide sequence ID" value="NZ_JAQEAW010000062.1"/>
</dbReference>
<dbReference type="PANTHER" id="PTHR40446">
    <property type="entry name" value="N-ACETYLGLUCOSAMINE-1-PHOSPHODIESTER ALPHA-N-ACETYLGLUCOSAMINIDASE"/>
    <property type="match status" value="1"/>
</dbReference>
<organism evidence="3 4">
    <name type="scientific">Bacteroides xylanisolvens</name>
    <dbReference type="NCBI Taxonomy" id="371601"/>
    <lineage>
        <taxon>Bacteria</taxon>
        <taxon>Pseudomonadati</taxon>
        <taxon>Bacteroidota</taxon>
        <taxon>Bacteroidia</taxon>
        <taxon>Bacteroidales</taxon>
        <taxon>Bacteroidaceae</taxon>
        <taxon>Bacteroides</taxon>
    </lineage>
</organism>
<dbReference type="InterPro" id="IPR018711">
    <property type="entry name" value="NAGPA"/>
</dbReference>